<dbReference type="AlphaFoldDB" id="A0AA40KDN5"/>
<organism evidence="1 2">
    <name type="scientific">Schizothecium vesticola</name>
    <dbReference type="NCBI Taxonomy" id="314040"/>
    <lineage>
        <taxon>Eukaryota</taxon>
        <taxon>Fungi</taxon>
        <taxon>Dikarya</taxon>
        <taxon>Ascomycota</taxon>
        <taxon>Pezizomycotina</taxon>
        <taxon>Sordariomycetes</taxon>
        <taxon>Sordariomycetidae</taxon>
        <taxon>Sordariales</taxon>
        <taxon>Schizotheciaceae</taxon>
        <taxon>Schizothecium</taxon>
    </lineage>
</organism>
<reference evidence="1" key="1">
    <citation type="submission" date="2023-06" db="EMBL/GenBank/DDBJ databases">
        <title>Genome-scale phylogeny and comparative genomics of the fungal order Sordariales.</title>
        <authorList>
            <consortium name="Lawrence Berkeley National Laboratory"/>
            <person name="Hensen N."/>
            <person name="Bonometti L."/>
            <person name="Westerberg I."/>
            <person name="Brannstrom I.O."/>
            <person name="Guillou S."/>
            <person name="Cros-Aarteil S."/>
            <person name="Calhoun S."/>
            <person name="Haridas S."/>
            <person name="Kuo A."/>
            <person name="Mondo S."/>
            <person name="Pangilinan J."/>
            <person name="Riley R."/>
            <person name="LaButti K."/>
            <person name="Andreopoulos B."/>
            <person name="Lipzen A."/>
            <person name="Chen C."/>
            <person name="Yanf M."/>
            <person name="Daum C."/>
            <person name="Ng V."/>
            <person name="Clum A."/>
            <person name="Steindorff A."/>
            <person name="Ohm R."/>
            <person name="Martin F."/>
            <person name="Silar P."/>
            <person name="Natvig D."/>
            <person name="Lalanne C."/>
            <person name="Gautier V."/>
            <person name="Ament-velasquez S.L."/>
            <person name="Kruys A."/>
            <person name="Hutchinson M.I."/>
            <person name="Powell A.J."/>
            <person name="Barry K."/>
            <person name="Miller A.N."/>
            <person name="Grigoriev I.V."/>
            <person name="Debuchy R."/>
            <person name="Gladieux P."/>
            <person name="Thoren M.H."/>
            <person name="Johannesson H."/>
        </authorList>
    </citation>
    <scope>NUCLEOTIDE SEQUENCE</scope>
    <source>
        <strain evidence="1">SMH3187-1</strain>
    </source>
</reference>
<proteinExistence type="predicted"/>
<comment type="caution">
    <text evidence="1">The sequence shown here is derived from an EMBL/GenBank/DDBJ whole genome shotgun (WGS) entry which is preliminary data.</text>
</comment>
<dbReference type="EMBL" id="JAUKUD010000001">
    <property type="protein sequence ID" value="KAK0755100.1"/>
    <property type="molecule type" value="Genomic_DNA"/>
</dbReference>
<gene>
    <name evidence="1" type="ORF">B0T18DRAFT_386864</name>
</gene>
<evidence type="ECO:0008006" key="3">
    <source>
        <dbReference type="Google" id="ProtNLM"/>
    </source>
</evidence>
<keyword evidence="2" id="KW-1185">Reference proteome</keyword>
<evidence type="ECO:0000313" key="1">
    <source>
        <dbReference type="EMBL" id="KAK0755100.1"/>
    </source>
</evidence>
<accession>A0AA40KDN5</accession>
<dbReference type="SUPFAM" id="SSF48403">
    <property type="entry name" value="Ankyrin repeat"/>
    <property type="match status" value="1"/>
</dbReference>
<evidence type="ECO:0000313" key="2">
    <source>
        <dbReference type="Proteomes" id="UP001172155"/>
    </source>
</evidence>
<dbReference type="Gene3D" id="1.25.40.20">
    <property type="entry name" value="Ankyrin repeat-containing domain"/>
    <property type="match status" value="1"/>
</dbReference>
<dbReference type="InterPro" id="IPR036770">
    <property type="entry name" value="Ankyrin_rpt-contain_sf"/>
</dbReference>
<protein>
    <recommendedName>
        <fullName evidence="3">Ankyrin</fullName>
    </recommendedName>
</protein>
<name>A0AA40KDN5_9PEZI</name>
<dbReference type="Proteomes" id="UP001172155">
    <property type="component" value="Unassembled WGS sequence"/>
</dbReference>
<sequence>MPPSASSTLTAPVSSGKYSRRIAKTSSIASLVHRSADLQATNEKGESPIVFALAMNPSQWEAALQLLDLQPAGFVPSDKLITTALACAGEEPNAVQSLFLSRILTPAMLDRLYRVPGTPLDIGFFQNWHRHVGKSTTPLMRYIVQQCSVSSAQGGNAHAIEGMFVELLNRGATPGGKDSRARTPLHACVFAAMTGSYPHTFDSTNEICVLGDKWPETRTQFPFHFISILLSRAASLDARDHKGLTPLEYALEKSSKNATRAAKIEVRARNVVRLVLLLVRSASGGLTSPPEDVKRRLVGKLGVEILAWEDPLKARLGGGGTRRSRTIQLGGKVGTRGD</sequence>